<dbReference type="Proteomes" id="UP000323632">
    <property type="component" value="Unassembled WGS sequence"/>
</dbReference>
<gene>
    <name evidence="1" type="ORF">F0919_17065</name>
</gene>
<name>A0A5M6CGC6_9BACT</name>
<protein>
    <submittedName>
        <fullName evidence="1">Uncharacterized protein</fullName>
    </submittedName>
</protein>
<organism evidence="1 2">
    <name type="scientific">Taibaiella lutea</name>
    <dbReference type="NCBI Taxonomy" id="2608001"/>
    <lineage>
        <taxon>Bacteria</taxon>
        <taxon>Pseudomonadati</taxon>
        <taxon>Bacteroidota</taxon>
        <taxon>Chitinophagia</taxon>
        <taxon>Chitinophagales</taxon>
        <taxon>Chitinophagaceae</taxon>
        <taxon>Taibaiella</taxon>
    </lineage>
</organism>
<reference evidence="1 2" key="1">
    <citation type="submission" date="2019-09" db="EMBL/GenBank/DDBJ databases">
        <title>Genome sequence and assembly of Taibaiella sp.</title>
        <authorList>
            <person name="Chhetri G."/>
        </authorList>
    </citation>
    <scope>NUCLEOTIDE SEQUENCE [LARGE SCALE GENOMIC DNA]</scope>
    <source>
        <strain evidence="1 2">KVB11</strain>
    </source>
</reference>
<comment type="caution">
    <text evidence="1">The sequence shown here is derived from an EMBL/GenBank/DDBJ whole genome shotgun (WGS) entry which is preliminary data.</text>
</comment>
<accession>A0A5M6CGC6</accession>
<sequence length="119" mass="13148">MITKYAIEKSLLFDGFEGEALAGSFELNTHIEAGGPVRIADFAGNRFEDLKGTIDSADYKAILKTGNFTIDEGFLHLLKGSSGLGLFFCKRNDAILVFAFGETQPMRYKLYLEGVWVVV</sequence>
<dbReference type="EMBL" id="VWSH01000004">
    <property type="protein sequence ID" value="KAA5532495.1"/>
    <property type="molecule type" value="Genomic_DNA"/>
</dbReference>
<evidence type="ECO:0000313" key="1">
    <source>
        <dbReference type="EMBL" id="KAA5532495.1"/>
    </source>
</evidence>
<evidence type="ECO:0000313" key="2">
    <source>
        <dbReference type="Proteomes" id="UP000323632"/>
    </source>
</evidence>
<dbReference type="AlphaFoldDB" id="A0A5M6CGC6"/>
<dbReference type="RefSeq" id="WP_150033998.1">
    <property type="nucleotide sequence ID" value="NZ_VWSH01000004.1"/>
</dbReference>
<keyword evidence="2" id="KW-1185">Reference proteome</keyword>
<proteinExistence type="predicted"/>